<name>A0A4Y2W866_ARAVE</name>
<proteinExistence type="predicted"/>
<keyword evidence="2" id="KW-1185">Reference proteome</keyword>
<organism evidence="1 2">
    <name type="scientific">Araneus ventricosus</name>
    <name type="common">Orbweaver spider</name>
    <name type="synonym">Epeira ventricosa</name>
    <dbReference type="NCBI Taxonomy" id="182803"/>
    <lineage>
        <taxon>Eukaryota</taxon>
        <taxon>Metazoa</taxon>
        <taxon>Ecdysozoa</taxon>
        <taxon>Arthropoda</taxon>
        <taxon>Chelicerata</taxon>
        <taxon>Arachnida</taxon>
        <taxon>Araneae</taxon>
        <taxon>Araneomorphae</taxon>
        <taxon>Entelegynae</taxon>
        <taxon>Araneoidea</taxon>
        <taxon>Araneidae</taxon>
        <taxon>Araneus</taxon>
    </lineage>
</organism>
<protein>
    <submittedName>
        <fullName evidence="1">Uncharacterized protein</fullName>
    </submittedName>
</protein>
<sequence length="163" mass="18999">MNYATFMQESMEDETMADRLIFSDESTFHISGKVKRYNSRIWGTEKPFTVIEHERDSAKENVFCAISSRKLYDPFSSVRKVLHQMFTLICLRSGDADDLFCSWPPRSPDLTPCDLFIWCYGKDRMYVPPMPKTIEELKVLICNALASVTEQMLQNVWREMDSA</sequence>
<dbReference type="Proteomes" id="UP000499080">
    <property type="component" value="Unassembled WGS sequence"/>
</dbReference>
<accession>A0A4Y2W866</accession>
<dbReference type="InterPro" id="IPR036397">
    <property type="entry name" value="RNaseH_sf"/>
</dbReference>
<reference evidence="1 2" key="1">
    <citation type="journal article" date="2019" name="Sci. Rep.">
        <title>Orb-weaving spider Araneus ventricosus genome elucidates the spidroin gene catalogue.</title>
        <authorList>
            <person name="Kono N."/>
            <person name="Nakamura H."/>
            <person name="Ohtoshi R."/>
            <person name="Moran D.A.P."/>
            <person name="Shinohara A."/>
            <person name="Yoshida Y."/>
            <person name="Fujiwara M."/>
            <person name="Mori M."/>
            <person name="Tomita M."/>
            <person name="Arakawa K."/>
        </authorList>
    </citation>
    <scope>NUCLEOTIDE SEQUENCE [LARGE SCALE GENOMIC DNA]</scope>
</reference>
<dbReference type="PANTHER" id="PTHR47326">
    <property type="entry name" value="TRANSPOSABLE ELEMENT TC3 TRANSPOSASE-LIKE PROTEIN"/>
    <property type="match status" value="1"/>
</dbReference>
<gene>
    <name evidence="1" type="ORF">AVEN_273973_1</name>
</gene>
<evidence type="ECO:0000313" key="1">
    <source>
        <dbReference type="EMBL" id="GBO32177.1"/>
    </source>
</evidence>
<evidence type="ECO:0000313" key="2">
    <source>
        <dbReference type="Proteomes" id="UP000499080"/>
    </source>
</evidence>
<dbReference type="Gene3D" id="3.30.420.10">
    <property type="entry name" value="Ribonuclease H-like superfamily/Ribonuclease H"/>
    <property type="match status" value="1"/>
</dbReference>
<comment type="caution">
    <text evidence="1">The sequence shown here is derived from an EMBL/GenBank/DDBJ whole genome shotgun (WGS) entry which is preliminary data.</text>
</comment>
<dbReference type="AlphaFoldDB" id="A0A4Y2W866"/>
<dbReference type="EMBL" id="BGPR01055634">
    <property type="protein sequence ID" value="GBO32177.1"/>
    <property type="molecule type" value="Genomic_DNA"/>
</dbReference>
<dbReference type="GO" id="GO:0003676">
    <property type="term" value="F:nucleic acid binding"/>
    <property type="evidence" value="ECO:0007669"/>
    <property type="project" value="InterPro"/>
</dbReference>
<dbReference type="PANTHER" id="PTHR47326:SF1">
    <property type="entry name" value="HTH PSQ-TYPE DOMAIN-CONTAINING PROTEIN"/>
    <property type="match status" value="1"/>
</dbReference>